<keyword evidence="3" id="KW-1185">Reference proteome</keyword>
<name>A0A453SSX4_AEGTS</name>
<dbReference type="InterPro" id="IPR026960">
    <property type="entry name" value="RVT-Znf"/>
</dbReference>
<accession>A0A453SSX4</accession>
<protein>
    <recommendedName>
        <fullName evidence="1">Reverse transcriptase zinc-binding domain-containing protein</fullName>
    </recommendedName>
</protein>
<reference evidence="2" key="3">
    <citation type="journal article" date="2017" name="Nature">
        <title>Genome sequence of the progenitor of the wheat D genome Aegilops tauschii.</title>
        <authorList>
            <person name="Luo M.C."/>
            <person name="Gu Y.Q."/>
            <person name="Puiu D."/>
            <person name="Wang H."/>
            <person name="Twardziok S.O."/>
            <person name="Deal K.R."/>
            <person name="Huo N."/>
            <person name="Zhu T."/>
            <person name="Wang L."/>
            <person name="Wang Y."/>
            <person name="McGuire P.E."/>
            <person name="Liu S."/>
            <person name="Long H."/>
            <person name="Ramasamy R.K."/>
            <person name="Rodriguez J.C."/>
            <person name="Van S.L."/>
            <person name="Yuan L."/>
            <person name="Wang Z."/>
            <person name="Xia Z."/>
            <person name="Xiao L."/>
            <person name="Anderson O.D."/>
            <person name="Ouyang S."/>
            <person name="Liang Y."/>
            <person name="Zimin A.V."/>
            <person name="Pertea G."/>
            <person name="Qi P."/>
            <person name="Bennetzen J.L."/>
            <person name="Dai X."/>
            <person name="Dawson M.W."/>
            <person name="Muller H.G."/>
            <person name="Kugler K."/>
            <person name="Rivarola-Duarte L."/>
            <person name="Spannagl M."/>
            <person name="Mayer K.F.X."/>
            <person name="Lu F.H."/>
            <person name="Bevan M.W."/>
            <person name="Leroy P."/>
            <person name="Li P."/>
            <person name="You F.M."/>
            <person name="Sun Q."/>
            <person name="Liu Z."/>
            <person name="Lyons E."/>
            <person name="Wicker T."/>
            <person name="Salzberg S.L."/>
            <person name="Devos K.M."/>
            <person name="Dvorak J."/>
        </authorList>
    </citation>
    <scope>NUCLEOTIDE SEQUENCE [LARGE SCALE GENOMIC DNA]</scope>
    <source>
        <strain evidence="2">cv. AL8/78</strain>
    </source>
</reference>
<evidence type="ECO:0000259" key="1">
    <source>
        <dbReference type="Pfam" id="PF13966"/>
    </source>
</evidence>
<reference evidence="2" key="5">
    <citation type="journal article" date="2021" name="G3 (Bethesda)">
        <title>Aegilops tauschii genome assembly Aet v5.0 features greater sequence contiguity and improved annotation.</title>
        <authorList>
            <person name="Wang L."/>
            <person name="Zhu T."/>
            <person name="Rodriguez J.C."/>
            <person name="Deal K.R."/>
            <person name="Dubcovsky J."/>
            <person name="McGuire P.E."/>
            <person name="Lux T."/>
            <person name="Spannagl M."/>
            <person name="Mayer K.F.X."/>
            <person name="Baldrich P."/>
            <person name="Meyers B.C."/>
            <person name="Huo N."/>
            <person name="Gu Y.Q."/>
            <person name="Zhou H."/>
            <person name="Devos K.M."/>
            <person name="Bennetzen J.L."/>
            <person name="Unver T."/>
            <person name="Budak H."/>
            <person name="Gulick P.J."/>
            <person name="Galiba G."/>
            <person name="Kalapos B."/>
            <person name="Nelson D.R."/>
            <person name="Li P."/>
            <person name="You F.M."/>
            <person name="Luo M.C."/>
            <person name="Dvorak J."/>
        </authorList>
    </citation>
    <scope>NUCLEOTIDE SEQUENCE [LARGE SCALE GENOMIC DNA]</scope>
    <source>
        <strain evidence="2">cv. AL8/78</strain>
    </source>
</reference>
<evidence type="ECO:0000313" key="3">
    <source>
        <dbReference type="Proteomes" id="UP000015105"/>
    </source>
</evidence>
<organism evidence="2 3">
    <name type="scientific">Aegilops tauschii subsp. strangulata</name>
    <name type="common">Goatgrass</name>
    <dbReference type="NCBI Taxonomy" id="200361"/>
    <lineage>
        <taxon>Eukaryota</taxon>
        <taxon>Viridiplantae</taxon>
        <taxon>Streptophyta</taxon>
        <taxon>Embryophyta</taxon>
        <taxon>Tracheophyta</taxon>
        <taxon>Spermatophyta</taxon>
        <taxon>Magnoliopsida</taxon>
        <taxon>Liliopsida</taxon>
        <taxon>Poales</taxon>
        <taxon>Poaceae</taxon>
        <taxon>BOP clade</taxon>
        <taxon>Pooideae</taxon>
        <taxon>Triticodae</taxon>
        <taxon>Triticeae</taxon>
        <taxon>Triticinae</taxon>
        <taxon>Aegilops</taxon>
    </lineage>
</organism>
<evidence type="ECO:0000313" key="2">
    <source>
        <dbReference type="EnsemblPlants" id="AET7Gv21060600.1"/>
    </source>
</evidence>
<reference evidence="2" key="4">
    <citation type="submission" date="2019-03" db="UniProtKB">
        <authorList>
            <consortium name="EnsemblPlants"/>
        </authorList>
    </citation>
    <scope>IDENTIFICATION</scope>
</reference>
<dbReference type="Pfam" id="PF13966">
    <property type="entry name" value="zf-RVT"/>
    <property type="match status" value="1"/>
</dbReference>
<dbReference type="Gramene" id="AET7Gv21060600.1">
    <property type="protein sequence ID" value="AET7Gv21060600.1"/>
    <property type="gene ID" value="AET7Gv21060600"/>
</dbReference>
<dbReference type="Proteomes" id="UP000015105">
    <property type="component" value="Chromosome 7D"/>
</dbReference>
<dbReference type="EnsemblPlants" id="AET7Gv21060600.1">
    <property type="protein sequence ID" value="AET7Gv21060600.1"/>
    <property type="gene ID" value="AET7Gv21060600"/>
</dbReference>
<feature type="domain" description="Reverse transcriptase zinc-binding" evidence="1">
    <location>
        <begin position="27"/>
        <end position="86"/>
    </location>
</feature>
<proteinExistence type="predicted"/>
<reference evidence="3" key="1">
    <citation type="journal article" date="2014" name="Science">
        <title>Ancient hybridizations among the ancestral genomes of bread wheat.</title>
        <authorList>
            <consortium name="International Wheat Genome Sequencing Consortium,"/>
            <person name="Marcussen T."/>
            <person name="Sandve S.R."/>
            <person name="Heier L."/>
            <person name="Spannagl M."/>
            <person name="Pfeifer M."/>
            <person name="Jakobsen K.S."/>
            <person name="Wulff B.B."/>
            <person name="Steuernagel B."/>
            <person name="Mayer K.F."/>
            <person name="Olsen O.A."/>
        </authorList>
    </citation>
    <scope>NUCLEOTIDE SEQUENCE [LARGE SCALE GENOMIC DNA]</scope>
    <source>
        <strain evidence="3">cv. AL8/78</strain>
    </source>
</reference>
<reference evidence="3" key="2">
    <citation type="journal article" date="2017" name="Nat. Plants">
        <title>The Aegilops tauschii genome reveals multiple impacts of transposons.</title>
        <authorList>
            <person name="Zhao G."/>
            <person name="Zou C."/>
            <person name="Li K."/>
            <person name="Wang K."/>
            <person name="Li T."/>
            <person name="Gao L."/>
            <person name="Zhang X."/>
            <person name="Wang H."/>
            <person name="Yang Z."/>
            <person name="Liu X."/>
            <person name="Jiang W."/>
            <person name="Mao L."/>
            <person name="Kong X."/>
            <person name="Jiao Y."/>
            <person name="Jia J."/>
        </authorList>
    </citation>
    <scope>NUCLEOTIDE SEQUENCE [LARGE SCALE GENOMIC DNA]</scope>
    <source>
        <strain evidence="3">cv. AL8/78</strain>
    </source>
</reference>
<sequence>MRATVASWRLSEGSDQIVWTLGGKKKFTTKSVYEHLERNLAGCNYKWIWKAKIPLKIQIFLWQLFQDAVLTRDVMSRRRWAGNPKCS</sequence>
<dbReference type="AlphaFoldDB" id="A0A453SSX4"/>